<reference evidence="2" key="1">
    <citation type="journal article" date="2020" name="Stud. Mycol.">
        <title>101 Dothideomycetes genomes: a test case for predicting lifestyles and emergence of pathogens.</title>
        <authorList>
            <person name="Haridas S."/>
            <person name="Albert R."/>
            <person name="Binder M."/>
            <person name="Bloem J."/>
            <person name="Labutti K."/>
            <person name="Salamov A."/>
            <person name="Andreopoulos B."/>
            <person name="Baker S."/>
            <person name="Barry K."/>
            <person name="Bills G."/>
            <person name="Bluhm B."/>
            <person name="Cannon C."/>
            <person name="Castanera R."/>
            <person name="Culley D."/>
            <person name="Daum C."/>
            <person name="Ezra D."/>
            <person name="Gonzalez J."/>
            <person name="Henrissat B."/>
            <person name="Kuo A."/>
            <person name="Liang C."/>
            <person name="Lipzen A."/>
            <person name="Lutzoni F."/>
            <person name="Magnuson J."/>
            <person name="Mondo S."/>
            <person name="Nolan M."/>
            <person name="Ohm R."/>
            <person name="Pangilinan J."/>
            <person name="Park H.-J."/>
            <person name="Ramirez L."/>
            <person name="Alfaro M."/>
            <person name="Sun H."/>
            <person name="Tritt A."/>
            <person name="Yoshinaga Y."/>
            <person name="Zwiers L.-H."/>
            <person name="Turgeon B."/>
            <person name="Goodwin S."/>
            <person name="Spatafora J."/>
            <person name="Crous P."/>
            <person name="Grigoriev I."/>
        </authorList>
    </citation>
    <scope>NUCLEOTIDE SEQUENCE</scope>
    <source>
        <strain evidence="2">ATCC 16933</strain>
    </source>
</reference>
<proteinExistence type="predicted"/>
<evidence type="ECO:0000313" key="3">
    <source>
        <dbReference type="Proteomes" id="UP000799766"/>
    </source>
</evidence>
<protein>
    <submittedName>
        <fullName evidence="2">Uncharacterized protein</fullName>
    </submittedName>
</protein>
<accession>A0A6A6NXY7</accession>
<feature type="compositionally biased region" description="Basic and acidic residues" evidence="1">
    <location>
        <begin position="55"/>
        <end position="72"/>
    </location>
</feature>
<organism evidence="2 3">
    <name type="scientific">Lineolata rhizophorae</name>
    <dbReference type="NCBI Taxonomy" id="578093"/>
    <lineage>
        <taxon>Eukaryota</taxon>
        <taxon>Fungi</taxon>
        <taxon>Dikarya</taxon>
        <taxon>Ascomycota</taxon>
        <taxon>Pezizomycotina</taxon>
        <taxon>Dothideomycetes</taxon>
        <taxon>Dothideomycetes incertae sedis</taxon>
        <taxon>Lineolatales</taxon>
        <taxon>Lineolataceae</taxon>
        <taxon>Lineolata</taxon>
    </lineage>
</organism>
<dbReference type="AlphaFoldDB" id="A0A6A6NXY7"/>
<keyword evidence="3" id="KW-1185">Reference proteome</keyword>
<dbReference type="EMBL" id="MU001683">
    <property type="protein sequence ID" value="KAF2456600.1"/>
    <property type="molecule type" value="Genomic_DNA"/>
</dbReference>
<sequence>MAVCRDGAQEFRPLHTGRGLQRQRQPGLVWTSRERRGQWAESRGAHGPLAGRRPRHEERAVPRARGDDETGRLRHRPGCGSGRVLRTPLDAPGRAGQARSGVSHLHPRRS</sequence>
<evidence type="ECO:0000313" key="2">
    <source>
        <dbReference type="EMBL" id="KAF2456600.1"/>
    </source>
</evidence>
<gene>
    <name evidence="2" type="ORF">BDY21DRAFT_347674</name>
</gene>
<dbReference type="Proteomes" id="UP000799766">
    <property type="component" value="Unassembled WGS sequence"/>
</dbReference>
<feature type="region of interest" description="Disordered" evidence="1">
    <location>
        <begin position="1"/>
        <end position="110"/>
    </location>
</feature>
<evidence type="ECO:0000256" key="1">
    <source>
        <dbReference type="SAM" id="MobiDB-lite"/>
    </source>
</evidence>
<name>A0A6A6NXY7_9PEZI</name>